<proteinExistence type="predicted"/>
<dbReference type="GO" id="GO:0031491">
    <property type="term" value="F:nucleosome binding"/>
    <property type="evidence" value="ECO:0007669"/>
    <property type="project" value="TreeGrafter"/>
</dbReference>
<accession>A0A9P0MP54</accession>
<protein>
    <recommendedName>
        <fullName evidence="4">SWI/SNF-like complex subunit BAF250 C-terminal domain-containing protein</fullName>
    </recommendedName>
</protein>
<evidence type="ECO:0000256" key="2">
    <source>
        <dbReference type="ARBA" id="ARBA00023242"/>
    </source>
</evidence>
<feature type="compositionally biased region" description="Gly residues" evidence="3">
    <location>
        <begin position="148"/>
        <end position="162"/>
    </location>
</feature>
<feature type="domain" description="SWI/SNF-like complex subunit BAF250 C-terminal" evidence="4">
    <location>
        <begin position="670"/>
        <end position="929"/>
    </location>
</feature>
<dbReference type="AlphaFoldDB" id="A0A9P0MP54"/>
<dbReference type="GO" id="GO:0035060">
    <property type="term" value="C:brahma complex"/>
    <property type="evidence" value="ECO:0007669"/>
    <property type="project" value="InterPro"/>
</dbReference>
<dbReference type="Pfam" id="PF12031">
    <property type="entry name" value="BAF250_C"/>
    <property type="match status" value="1"/>
</dbReference>
<dbReference type="GO" id="GO:0006338">
    <property type="term" value="P:chromatin remodeling"/>
    <property type="evidence" value="ECO:0007669"/>
    <property type="project" value="InterPro"/>
</dbReference>
<dbReference type="SUPFAM" id="SSF48371">
    <property type="entry name" value="ARM repeat"/>
    <property type="match status" value="1"/>
</dbReference>
<dbReference type="InterPro" id="IPR011989">
    <property type="entry name" value="ARM-like"/>
</dbReference>
<feature type="compositionally biased region" description="Low complexity" evidence="3">
    <location>
        <begin position="97"/>
        <end position="126"/>
    </location>
</feature>
<organism evidence="5 6">
    <name type="scientific">Nezara viridula</name>
    <name type="common">Southern green stink bug</name>
    <name type="synonym">Cimex viridulus</name>
    <dbReference type="NCBI Taxonomy" id="85310"/>
    <lineage>
        <taxon>Eukaryota</taxon>
        <taxon>Metazoa</taxon>
        <taxon>Ecdysozoa</taxon>
        <taxon>Arthropoda</taxon>
        <taxon>Hexapoda</taxon>
        <taxon>Insecta</taxon>
        <taxon>Pterygota</taxon>
        <taxon>Neoptera</taxon>
        <taxon>Paraneoptera</taxon>
        <taxon>Hemiptera</taxon>
        <taxon>Heteroptera</taxon>
        <taxon>Panheteroptera</taxon>
        <taxon>Pentatomomorpha</taxon>
        <taxon>Pentatomoidea</taxon>
        <taxon>Pentatomidae</taxon>
        <taxon>Pentatominae</taxon>
        <taxon>Nezara</taxon>
    </lineage>
</organism>
<feature type="compositionally biased region" description="Pro residues" evidence="3">
    <location>
        <begin position="201"/>
        <end position="210"/>
    </location>
</feature>
<feature type="compositionally biased region" description="Basic and acidic residues" evidence="3">
    <location>
        <begin position="532"/>
        <end position="541"/>
    </location>
</feature>
<feature type="compositionally biased region" description="Polar residues" evidence="3">
    <location>
        <begin position="72"/>
        <end position="87"/>
    </location>
</feature>
<gene>
    <name evidence="5" type="ORF">NEZAVI_LOCUS11015</name>
</gene>
<evidence type="ECO:0000256" key="3">
    <source>
        <dbReference type="SAM" id="MobiDB-lite"/>
    </source>
</evidence>
<dbReference type="InterPro" id="IPR033388">
    <property type="entry name" value="BAF250_C"/>
</dbReference>
<dbReference type="OrthoDB" id="8709537at2759"/>
<evidence type="ECO:0000256" key="1">
    <source>
        <dbReference type="ARBA" id="ARBA00004123"/>
    </source>
</evidence>
<keyword evidence="6" id="KW-1185">Reference proteome</keyword>
<dbReference type="GO" id="GO:0016514">
    <property type="term" value="C:SWI/SNF complex"/>
    <property type="evidence" value="ECO:0007669"/>
    <property type="project" value="InterPro"/>
</dbReference>
<evidence type="ECO:0000259" key="4">
    <source>
        <dbReference type="Pfam" id="PF12031"/>
    </source>
</evidence>
<evidence type="ECO:0000313" key="6">
    <source>
        <dbReference type="Proteomes" id="UP001152798"/>
    </source>
</evidence>
<feature type="region of interest" description="Disordered" evidence="3">
    <location>
        <begin position="580"/>
        <end position="615"/>
    </location>
</feature>
<dbReference type="GO" id="GO:0005654">
    <property type="term" value="C:nucleoplasm"/>
    <property type="evidence" value="ECO:0007669"/>
    <property type="project" value="TreeGrafter"/>
</dbReference>
<comment type="subcellular location">
    <subcellularLocation>
        <location evidence="1">Nucleus</location>
    </subcellularLocation>
</comment>
<dbReference type="Proteomes" id="UP001152798">
    <property type="component" value="Chromosome 5"/>
</dbReference>
<dbReference type="GO" id="GO:0045893">
    <property type="term" value="P:positive regulation of DNA-templated transcription"/>
    <property type="evidence" value="ECO:0007669"/>
    <property type="project" value="TreeGrafter"/>
</dbReference>
<dbReference type="Gene3D" id="1.25.10.10">
    <property type="entry name" value="Leucine-rich Repeat Variant"/>
    <property type="match status" value="1"/>
</dbReference>
<feature type="compositionally biased region" description="Basic and acidic residues" evidence="3">
    <location>
        <begin position="580"/>
        <end position="602"/>
    </location>
</feature>
<dbReference type="InterPro" id="IPR021906">
    <property type="entry name" value="BAF250/Osa"/>
</dbReference>
<feature type="region of interest" description="Disordered" evidence="3">
    <location>
        <begin position="36"/>
        <end position="328"/>
    </location>
</feature>
<name>A0A9P0MP54_NEZVI</name>
<feature type="compositionally biased region" description="Polar residues" evidence="3">
    <location>
        <begin position="219"/>
        <end position="228"/>
    </location>
</feature>
<feature type="compositionally biased region" description="Pro residues" evidence="3">
    <location>
        <begin position="137"/>
        <end position="147"/>
    </location>
</feature>
<feature type="compositionally biased region" description="Low complexity" evidence="3">
    <location>
        <begin position="229"/>
        <end position="249"/>
    </location>
</feature>
<sequence length="993" mass="108992">MAIPITEDTLRTIIVSSNALLPNQVKACPQAAPATRARAAATSTEKDTASNIRAPSTLPIGPCIHPMGLKETGQQGYNQSSTSANSTVPPPAGPGSGNSSQGPGPQAPQQGQQQPQSQQQQQPQQQDYNRYPIGGGYPPPRGYPPPGGGASPSGGTPPGGQYSGDFYREGYYPPGAGGAKTMPPPAPQPRRHPDFVKDAAPQPPYPPYPQQRPNMYPGWSNNSNNNFRGQYPTPGGSPGPQQWGQGPSRPGAPPNHQPNSPQWQPPYQPSQAQQGWGMGTPGVNQNSPLRPPMAPRPGFRPDSKQYCQMPPHPGVKAPGMGPGFGPGSSAPVKRELVFPLDSVEATTPVLYKRRRLAKADVAPLEAWRIMMALKSGLLAETTWALDVLNILLFDDSTIAYFGLAHLPGLMDILLEHMKRALSDMLEPQEIKSEDQPVKPEDLGAVISPPVPEDRVTFLKNGDYTYRSRKGHTVTITQDTDDIFILDGKRTWDSDDIVDDGDQDSRYIISCFRAEFGKIPFFRMLSGPNKEKKIEVKEEPKSESPPPPVVEEKKPEKKVERVTRKKTKSLSDVLSRIKKEVPSETIEEPVKPPDIKEEVKEEPVSSQPSTEESPPVDIPIKEEVKEEEKPLSRIRDPAGTLKRRRISDYEDECYTRDEASLYLVTETQDAIARRCVCISTILRNLTFVPGNEIEFAKSGTFLGLLGKLLLLHHEHPPRIAKQRNYDREEDTDFADSCSSLQADSDWWWEFLHHLRENALVSIANIAGHVDLGLYPEDISRPILDGLLHWAVCPAAQGQDPFPTVSPTSSLSPQRLALEALCKLCVTDSNVDLVIATPPYCRLERLAGVLTRLLCRSEEQVLREFAVNLLYYLGAADSGMARTIALQPACVSQLVAFIEEAETKALGVANTHGLSALRDNPDCMGTSLDMLRRAARTLLHLSQHPENRTLFLQQEQRLLALVMSQILDQQVASVISMVLFHVSRSQSPAPEAAAS</sequence>
<dbReference type="EMBL" id="OV725081">
    <property type="protein sequence ID" value="CAH1402128.1"/>
    <property type="molecule type" value="Genomic_DNA"/>
</dbReference>
<dbReference type="GO" id="GO:0071565">
    <property type="term" value="C:nBAF complex"/>
    <property type="evidence" value="ECO:0007669"/>
    <property type="project" value="TreeGrafter"/>
</dbReference>
<dbReference type="GO" id="GO:0006357">
    <property type="term" value="P:regulation of transcription by RNA polymerase II"/>
    <property type="evidence" value="ECO:0007669"/>
    <property type="project" value="TreeGrafter"/>
</dbReference>
<dbReference type="PANTHER" id="PTHR12656">
    <property type="entry name" value="BRG-1 ASSOCIATED FACTOR 250 BAF250"/>
    <property type="match status" value="1"/>
</dbReference>
<feature type="region of interest" description="Disordered" evidence="3">
    <location>
        <begin position="532"/>
        <end position="566"/>
    </location>
</feature>
<keyword evidence="2" id="KW-0539">Nucleus</keyword>
<dbReference type="PANTHER" id="PTHR12656:SF5">
    <property type="entry name" value="TRITHORAX GROUP PROTEIN OSA"/>
    <property type="match status" value="1"/>
</dbReference>
<evidence type="ECO:0000313" key="5">
    <source>
        <dbReference type="EMBL" id="CAH1402128.1"/>
    </source>
</evidence>
<feature type="compositionally biased region" description="Basic and acidic residues" evidence="3">
    <location>
        <begin position="549"/>
        <end position="561"/>
    </location>
</feature>
<reference evidence="5" key="1">
    <citation type="submission" date="2022-01" db="EMBL/GenBank/DDBJ databases">
        <authorList>
            <person name="King R."/>
        </authorList>
    </citation>
    <scope>NUCLEOTIDE SEQUENCE</scope>
</reference>
<dbReference type="InterPro" id="IPR016024">
    <property type="entry name" value="ARM-type_fold"/>
</dbReference>